<evidence type="ECO:0000256" key="9">
    <source>
        <dbReference type="ARBA" id="ARBA00022989"/>
    </source>
</evidence>
<feature type="transmembrane region" description="Helical" evidence="16">
    <location>
        <begin position="122"/>
        <end position="140"/>
    </location>
</feature>
<dbReference type="GO" id="GO:0008654">
    <property type="term" value="P:phospholipid biosynthetic process"/>
    <property type="evidence" value="ECO:0007669"/>
    <property type="project" value="UniProtKB-KW"/>
</dbReference>
<evidence type="ECO:0000313" key="18">
    <source>
        <dbReference type="Proteomes" id="UP000017862"/>
    </source>
</evidence>
<feature type="transmembrane region" description="Helical" evidence="16">
    <location>
        <begin position="185"/>
        <end position="203"/>
    </location>
</feature>
<comment type="similarity">
    <text evidence="3 15">Belongs to the CDP-alcohol phosphatidyltransferase class-I family.</text>
</comment>
<dbReference type="PATRIC" id="fig|1261131.3.peg.957"/>
<evidence type="ECO:0000256" key="12">
    <source>
        <dbReference type="ARBA" id="ARBA00023209"/>
    </source>
</evidence>
<dbReference type="Pfam" id="PF01066">
    <property type="entry name" value="CDP-OH_P_transf"/>
    <property type="match status" value="1"/>
</dbReference>
<evidence type="ECO:0000256" key="6">
    <source>
        <dbReference type="ARBA" id="ARBA00022516"/>
    </source>
</evidence>
<comment type="subcellular location">
    <subcellularLocation>
        <location evidence="2">Endomembrane system</location>
        <topology evidence="2">Multi-pass membrane protein</topology>
    </subcellularLocation>
</comment>
<evidence type="ECO:0000256" key="4">
    <source>
        <dbReference type="ARBA" id="ARBA00013174"/>
    </source>
</evidence>
<dbReference type="STRING" id="1261131.lam_998"/>
<dbReference type="AlphaFoldDB" id="U6B8Y9"/>
<name>U6B8Y9_9HYPH</name>
<feature type="transmembrane region" description="Helical" evidence="16">
    <location>
        <begin position="223"/>
        <end position="239"/>
    </location>
</feature>
<keyword evidence="10" id="KW-0443">Lipid metabolism</keyword>
<keyword evidence="6" id="KW-0444">Lipid biosynthesis</keyword>
<dbReference type="NCBIfam" id="TIGR00473">
    <property type="entry name" value="pssA"/>
    <property type="match status" value="1"/>
</dbReference>
<keyword evidence="18" id="KW-1185">Reference proteome</keyword>
<proteinExistence type="inferred from homology"/>
<evidence type="ECO:0000256" key="1">
    <source>
        <dbReference type="ARBA" id="ARBA00000287"/>
    </source>
</evidence>
<dbReference type="eggNOG" id="COG1183">
    <property type="taxonomic scope" value="Bacteria"/>
</dbReference>
<feature type="transmembrane region" description="Helical" evidence="16">
    <location>
        <begin position="35"/>
        <end position="53"/>
    </location>
</feature>
<evidence type="ECO:0000256" key="8">
    <source>
        <dbReference type="ARBA" id="ARBA00022692"/>
    </source>
</evidence>
<dbReference type="EMBL" id="CP006604">
    <property type="protein sequence ID" value="AHA28326.1"/>
    <property type="molecule type" value="Genomic_DNA"/>
</dbReference>
<dbReference type="InterPro" id="IPR004533">
    <property type="entry name" value="CDP-diaglyc--ser_O-PTrfase"/>
</dbReference>
<dbReference type="GO" id="GO:0016020">
    <property type="term" value="C:membrane"/>
    <property type="evidence" value="ECO:0007669"/>
    <property type="project" value="InterPro"/>
</dbReference>
<evidence type="ECO:0000313" key="17">
    <source>
        <dbReference type="EMBL" id="AHA28326.1"/>
    </source>
</evidence>
<keyword evidence="11 16" id="KW-0472">Membrane</keyword>
<evidence type="ECO:0000256" key="14">
    <source>
        <dbReference type="ARBA" id="ARBA00032361"/>
    </source>
</evidence>
<evidence type="ECO:0000256" key="13">
    <source>
        <dbReference type="ARBA" id="ARBA00023264"/>
    </source>
</evidence>
<accession>U6B8Y9</accession>
<dbReference type="Gene3D" id="1.20.120.1760">
    <property type="match status" value="1"/>
</dbReference>
<dbReference type="HOGENOM" id="CLU_049944_1_0_5"/>
<dbReference type="GO" id="GO:0003882">
    <property type="term" value="F:CDP-diacylglycerol-serine O-phosphatidyltransferase activity"/>
    <property type="evidence" value="ECO:0007669"/>
    <property type="project" value="UniProtKB-EC"/>
</dbReference>
<evidence type="ECO:0000256" key="5">
    <source>
        <dbReference type="ARBA" id="ARBA00017171"/>
    </source>
</evidence>
<keyword evidence="12" id="KW-0594">Phospholipid biosynthesis</keyword>
<comment type="catalytic activity">
    <reaction evidence="1">
        <text>a CDP-1,2-diacyl-sn-glycerol + L-serine = a 1,2-diacyl-sn-glycero-3-phospho-L-serine + CMP + H(+)</text>
        <dbReference type="Rhea" id="RHEA:16913"/>
        <dbReference type="ChEBI" id="CHEBI:15378"/>
        <dbReference type="ChEBI" id="CHEBI:33384"/>
        <dbReference type="ChEBI" id="CHEBI:57262"/>
        <dbReference type="ChEBI" id="CHEBI:58332"/>
        <dbReference type="ChEBI" id="CHEBI:60377"/>
        <dbReference type="EC" id="2.7.8.8"/>
    </reaction>
</comment>
<feature type="transmembrane region" description="Helical" evidence="16">
    <location>
        <begin position="97"/>
        <end position="116"/>
    </location>
</feature>
<feature type="transmembrane region" description="Helical" evidence="16">
    <location>
        <begin position="245"/>
        <end position="264"/>
    </location>
</feature>
<keyword evidence="7 15" id="KW-0808">Transferase</keyword>
<dbReference type="InterPro" id="IPR050324">
    <property type="entry name" value="CDP-alcohol_PTase-I"/>
</dbReference>
<keyword evidence="8 16" id="KW-0812">Transmembrane</keyword>
<dbReference type="PANTHER" id="PTHR14269:SF61">
    <property type="entry name" value="CDP-DIACYLGLYCEROL--SERINE O-PHOSPHATIDYLTRANSFERASE"/>
    <property type="match status" value="1"/>
</dbReference>
<gene>
    <name evidence="17" type="primary">pssA</name>
    <name evidence="17" type="ORF">lam_998</name>
</gene>
<sequence>MEEKKPDINANDFITKHSQEIKGDTQEKDIMPLKLVFPNLVTILAICSGFSGIGSALEGKYEKAVFMILIAAFLDGIDGRIARFMKATSKFGEQLDSIADVINFGIAPALVLYISLLSKANTFGWSIALMYTIATSLRLARFNIMNESSHKEPWEKEYFIGVPAPLGAILLMLPLYITFLGINIVGIYIYLSTIYAMIISFLLCSKLPIWSFKEIQGTIRKDLVLPIILCVTPYIAFMIHFLWEVIIISVLSYIILIPVSYYSCHKKYHKLNKKITFRNTIF</sequence>
<dbReference type="PANTHER" id="PTHR14269">
    <property type="entry name" value="CDP-DIACYLGLYCEROL--GLYCEROL-3-PHOSPHATE 3-PHOSPHATIDYLTRANSFERASE-RELATED"/>
    <property type="match status" value="1"/>
</dbReference>
<reference evidence="17 18" key="1">
    <citation type="journal article" date="2014" name="Mol. Plant Microbe Interact.">
        <title>The complete genome sequence of Candidatus Liberibacter americanus, associated with citrus Huanglongbing.</title>
        <authorList>
            <person name="Wulff N.A."/>
            <person name="Zhang S."/>
            <person name="Setubal J.C."/>
            <person name="Almeida N.F."/>
            <person name="Martins E.C."/>
            <person name="Harakava R."/>
            <person name="Kumar D."/>
            <person name="Rangel L.T."/>
            <person name="Foissac X."/>
            <person name="Bove J."/>
            <person name="Gabriel D.W."/>
        </authorList>
    </citation>
    <scope>NUCLEOTIDE SEQUENCE [LARGE SCALE GENOMIC DNA]</scope>
    <source>
        <strain evidence="17 18">Sao Paulo</strain>
    </source>
</reference>
<protein>
    <recommendedName>
        <fullName evidence="5">CDP-diacylglycerol--serine O-phosphatidyltransferase</fullName>
        <ecNumber evidence="4">2.7.8.8</ecNumber>
    </recommendedName>
    <alternativeName>
        <fullName evidence="14">Phosphatidylserine synthase</fullName>
    </alternativeName>
</protein>
<evidence type="ECO:0000256" key="10">
    <source>
        <dbReference type="ARBA" id="ARBA00023098"/>
    </source>
</evidence>
<organism evidence="17 18">
    <name type="scientific">Candidatus Liberibacter americanus str. Sao Paulo</name>
    <dbReference type="NCBI Taxonomy" id="1261131"/>
    <lineage>
        <taxon>Bacteria</taxon>
        <taxon>Pseudomonadati</taxon>
        <taxon>Pseudomonadota</taxon>
        <taxon>Alphaproteobacteria</taxon>
        <taxon>Hyphomicrobiales</taxon>
        <taxon>Rhizobiaceae</taxon>
        <taxon>Liberibacter</taxon>
    </lineage>
</organism>
<dbReference type="KEGG" id="lar:lam_998"/>
<dbReference type="InterPro" id="IPR048254">
    <property type="entry name" value="CDP_ALCOHOL_P_TRANSF_CS"/>
</dbReference>
<evidence type="ECO:0000256" key="3">
    <source>
        <dbReference type="ARBA" id="ARBA00010441"/>
    </source>
</evidence>
<feature type="transmembrane region" description="Helical" evidence="16">
    <location>
        <begin position="160"/>
        <end position="179"/>
    </location>
</feature>
<dbReference type="EC" id="2.7.8.8" evidence="4"/>
<dbReference type="RefSeq" id="WP_007556565.1">
    <property type="nucleotide sequence ID" value="NC_022793.1"/>
</dbReference>
<dbReference type="InterPro" id="IPR000462">
    <property type="entry name" value="CDP-OH_P_trans"/>
</dbReference>
<keyword evidence="9 16" id="KW-1133">Transmembrane helix</keyword>
<evidence type="ECO:0000256" key="16">
    <source>
        <dbReference type="SAM" id="Phobius"/>
    </source>
</evidence>
<evidence type="ECO:0000256" key="7">
    <source>
        <dbReference type="ARBA" id="ARBA00022679"/>
    </source>
</evidence>
<dbReference type="PROSITE" id="PS00379">
    <property type="entry name" value="CDP_ALCOHOL_P_TRANSF"/>
    <property type="match status" value="1"/>
</dbReference>
<dbReference type="InterPro" id="IPR043130">
    <property type="entry name" value="CDP-OH_PTrfase_TM_dom"/>
</dbReference>
<evidence type="ECO:0000256" key="11">
    <source>
        <dbReference type="ARBA" id="ARBA00023136"/>
    </source>
</evidence>
<evidence type="ECO:0000256" key="2">
    <source>
        <dbReference type="ARBA" id="ARBA00004127"/>
    </source>
</evidence>
<dbReference type="GO" id="GO:0012505">
    <property type="term" value="C:endomembrane system"/>
    <property type="evidence" value="ECO:0007669"/>
    <property type="project" value="UniProtKB-SubCell"/>
</dbReference>
<keyword evidence="13" id="KW-1208">Phospholipid metabolism</keyword>
<evidence type="ECO:0000256" key="15">
    <source>
        <dbReference type="RuleBase" id="RU003750"/>
    </source>
</evidence>
<dbReference type="Proteomes" id="UP000017862">
    <property type="component" value="Chromosome"/>
</dbReference>
<feature type="transmembrane region" description="Helical" evidence="16">
    <location>
        <begin position="65"/>
        <end position="85"/>
    </location>
</feature>